<sequence>MRDRHSRVLVNGELSEAYYIEDGIDQGEAWSPIIIMENVLQSIINKQRRKNTTMYNAIAFMEDTTLIAKDENLIKYLLDICHSFYKMCDIKTNVKKYELIRINNPDGDHKYFKIYENRITKIQ</sequence>
<reference evidence="1 2" key="2">
    <citation type="submission" date="2017-10" db="EMBL/GenBank/DDBJ databases">
        <title>Extensive intraspecific genome diversity in a model arbuscular mycorrhizal fungus.</title>
        <authorList>
            <person name="Chen E.C.H."/>
            <person name="Morin E."/>
            <person name="Baudet D."/>
            <person name="Noel J."/>
            <person name="Ndikumana S."/>
            <person name="Charron P."/>
            <person name="St-Onge C."/>
            <person name="Giorgi J."/>
            <person name="Grigoriev I.V."/>
            <person name="Roux C."/>
            <person name="Martin F.M."/>
            <person name="Corradi N."/>
        </authorList>
    </citation>
    <scope>NUCLEOTIDE SEQUENCE [LARGE SCALE GENOMIC DNA]</scope>
    <source>
        <strain evidence="1 2">C2</strain>
    </source>
</reference>
<protein>
    <submittedName>
        <fullName evidence="1">Uncharacterized protein</fullName>
    </submittedName>
</protein>
<name>A0A2N1NBR3_9GLOM</name>
<evidence type="ECO:0000313" key="1">
    <source>
        <dbReference type="EMBL" id="PKK71250.1"/>
    </source>
</evidence>
<proteinExistence type="predicted"/>
<evidence type="ECO:0000313" key="2">
    <source>
        <dbReference type="Proteomes" id="UP000233469"/>
    </source>
</evidence>
<organism evidence="1 2">
    <name type="scientific">Rhizophagus irregularis</name>
    <dbReference type="NCBI Taxonomy" id="588596"/>
    <lineage>
        <taxon>Eukaryota</taxon>
        <taxon>Fungi</taxon>
        <taxon>Fungi incertae sedis</taxon>
        <taxon>Mucoromycota</taxon>
        <taxon>Glomeromycotina</taxon>
        <taxon>Glomeromycetes</taxon>
        <taxon>Glomerales</taxon>
        <taxon>Glomeraceae</taxon>
        <taxon>Rhizophagus</taxon>
    </lineage>
</organism>
<reference evidence="1 2" key="1">
    <citation type="submission" date="2016-04" db="EMBL/GenBank/DDBJ databases">
        <title>Genome analyses suggest a sexual origin of heterokaryosis in a supposedly ancient asexual fungus.</title>
        <authorList>
            <person name="Ropars J."/>
            <person name="Sedzielewska K."/>
            <person name="Noel J."/>
            <person name="Charron P."/>
            <person name="Farinelli L."/>
            <person name="Marton T."/>
            <person name="Kruger M."/>
            <person name="Pelin A."/>
            <person name="Brachmann A."/>
            <person name="Corradi N."/>
        </authorList>
    </citation>
    <scope>NUCLEOTIDE SEQUENCE [LARGE SCALE GENOMIC DNA]</scope>
    <source>
        <strain evidence="1 2">C2</strain>
    </source>
</reference>
<dbReference type="EMBL" id="LLXL01000537">
    <property type="protein sequence ID" value="PKK71250.1"/>
    <property type="molecule type" value="Genomic_DNA"/>
</dbReference>
<gene>
    <name evidence="1" type="ORF">RhiirC2_778647</name>
</gene>
<dbReference type="VEuPathDB" id="FungiDB:RhiirA1_464437"/>
<accession>A0A2N1NBR3</accession>
<comment type="caution">
    <text evidence="1">The sequence shown here is derived from an EMBL/GenBank/DDBJ whole genome shotgun (WGS) entry which is preliminary data.</text>
</comment>
<dbReference type="VEuPathDB" id="FungiDB:FUN_021028"/>
<dbReference type="AlphaFoldDB" id="A0A2N1NBR3"/>
<dbReference type="Proteomes" id="UP000233469">
    <property type="component" value="Unassembled WGS sequence"/>
</dbReference>